<feature type="binding site" evidence="7">
    <location>
        <position position="165"/>
    </location>
    <ligand>
        <name>3-phosphoshikimate</name>
        <dbReference type="ChEBI" id="CHEBI:145989"/>
    </ligand>
</feature>
<dbReference type="GO" id="GO:0009073">
    <property type="term" value="P:aromatic amino acid family biosynthetic process"/>
    <property type="evidence" value="ECO:0007669"/>
    <property type="project" value="UniProtKB-KW"/>
</dbReference>
<dbReference type="EC" id="2.5.1.19" evidence="7"/>
<feature type="binding site" evidence="7">
    <location>
        <position position="167"/>
    </location>
    <ligand>
        <name>3-phosphoshikimate</name>
        <dbReference type="ChEBI" id="CHEBI:145989"/>
    </ligand>
</feature>
<feature type="binding site" evidence="7">
    <location>
        <position position="25"/>
    </location>
    <ligand>
        <name>3-phosphoshikimate</name>
        <dbReference type="ChEBI" id="CHEBI:145989"/>
    </ligand>
</feature>
<dbReference type="InterPro" id="IPR006264">
    <property type="entry name" value="EPSP_synthase"/>
</dbReference>
<dbReference type="PIRSF" id="PIRSF000505">
    <property type="entry name" value="EPSPS"/>
    <property type="match status" value="1"/>
</dbReference>
<feature type="active site" description="Proton acceptor" evidence="7">
    <location>
        <position position="308"/>
    </location>
</feature>
<evidence type="ECO:0000256" key="7">
    <source>
        <dbReference type="HAMAP-Rule" id="MF_00210"/>
    </source>
</evidence>
<dbReference type="PROSITE" id="PS00885">
    <property type="entry name" value="EPSP_SYNTHASE_2"/>
    <property type="match status" value="1"/>
</dbReference>
<comment type="caution">
    <text evidence="7">Lacks conserved residue(s) required for the propagation of feature annotation.</text>
</comment>
<dbReference type="AlphaFoldDB" id="A0A7J3VUP0"/>
<evidence type="ECO:0000256" key="1">
    <source>
        <dbReference type="ARBA" id="ARBA00004811"/>
    </source>
</evidence>
<keyword evidence="3 7" id="KW-0028">Amino-acid biosynthesis</keyword>
<dbReference type="Gene3D" id="3.65.10.10">
    <property type="entry name" value="Enolpyruvate transferase domain"/>
    <property type="match status" value="2"/>
</dbReference>
<name>A0A7J3VUP0_CALS0</name>
<organism evidence="9">
    <name type="scientific">Caldiarchaeum subterraneum</name>
    <dbReference type="NCBI Taxonomy" id="311458"/>
    <lineage>
        <taxon>Archaea</taxon>
        <taxon>Nitrososphaerota</taxon>
        <taxon>Candidatus Caldarchaeales</taxon>
        <taxon>Candidatus Caldarchaeaceae</taxon>
        <taxon>Candidatus Caldarchaeum</taxon>
    </lineage>
</organism>
<evidence type="ECO:0000313" key="9">
    <source>
        <dbReference type="EMBL" id="HHM44654.1"/>
    </source>
</evidence>
<evidence type="ECO:0000259" key="8">
    <source>
        <dbReference type="Pfam" id="PF00275"/>
    </source>
</evidence>
<sequence length="427" mass="45441">MIVSTKPSKIDGVVEAPPSKSYTHRAVALASLADGKTTIRRPLVSRDTKASINASRMLGVRIAEQQDLLMVESDGRLRCPDDVINVENSGTTLRIYTGLSALAEDGYTVLTGDESIRRRPVGPLLKSLRDLGVDCWSTRGSGTAPVVVKGGGVAGGATSIKGSESSQYITSLLLTGLAASGMVDINIEGELVSKPYVEATVKMIEVFGGRIEREGFNRFAVNPQKLTGVDFTVPGDFSSAAFLIAAAHLTQGYVKITNLDPSMPQADSMILNVVEVFGSRVVRGDRWVEVFGEAGEADVELQLTNSPDLLPVVAATAVLNRGTTRLYGVAHARLKESDRISTVAKELRKLGVKVLEQHDGLVIEGRHDVDGGVVLDSHGDHRLFMAFTVLGLAVAKGLKVVGAESADVSYPTFLQDLKKAGALIAFE</sequence>
<dbReference type="HAMAP" id="MF_00210">
    <property type="entry name" value="EPSP_synth"/>
    <property type="match status" value="1"/>
</dbReference>
<feature type="binding site" evidence="7">
    <location>
        <position position="166"/>
    </location>
    <ligand>
        <name>3-phosphoshikimate</name>
        <dbReference type="ChEBI" id="CHEBI:145989"/>
    </ligand>
</feature>
<protein>
    <recommendedName>
        <fullName evidence="7">3-phosphoshikimate 1-carboxyvinyltransferase</fullName>
        <ecNumber evidence="7">2.5.1.19</ecNumber>
    </recommendedName>
    <alternativeName>
        <fullName evidence="7">5-enolpyruvylshikimate-3-phosphate synthase</fullName>
        <shortName evidence="7">EPSP synthase</shortName>
        <shortName evidence="7">EPSPS</shortName>
    </alternativeName>
</protein>
<dbReference type="GO" id="GO:0009423">
    <property type="term" value="P:chorismate biosynthetic process"/>
    <property type="evidence" value="ECO:0007669"/>
    <property type="project" value="UniProtKB-UniRule"/>
</dbReference>
<feature type="binding site" evidence="7">
    <location>
        <position position="20"/>
    </location>
    <ligand>
        <name>phosphoenolpyruvate</name>
        <dbReference type="ChEBI" id="CHEBI:58702"/>
    </ligand>
</feature>
<evidence type="ECO:0000256" key="6">
    <source>
        <dbReference type="ARBA" id="ARBA00044633"/>
    </source>
</evidence>
<comment type="catalytic activity">
    <reaction evidence="6">
        <text>3-phosphoshikimate + phosphoenolpyruvate = 5-O-(1-carboxyvinyl)-3-phosphoshikimate + phosphate</text>
        <dbReference type="Rhea" id="RHEA:21256"/>
        <dbReference type="ChEBI" id="CHEBI:43474"/>
        <dbReference type="ChEBI" id="CHEBI:57701"/>
        <dbReference type="ChEBI" id="CHEBI:58702"/>
        <dbReference type="ChEBI" id="CHEBI:145989"/>
        <dbReference type="EC" id="2.5.1.19"/>
    </reaction>
    <physiologicalReaction direction="left-to-right" evidence="6">
        <dbReference type="Rhea" id="RHEA:21257"/>
    </physiologicalReaction>
</comment>
<dbReference type="NCBIfam" id="TIGR01356">
    <property type="entry name" value="aroA"/>
    <property type="match status" value="1"/>
</dbReference>
<feature type="binding site" evidence="7">
    <location>
        <position position="167"/>
    </location>
    <ligand>
        <name>phosphoenolpyruvate</name>
        <dbReference type="ChEBI" id="CHEBI:58702"/>
    </ligand>
</feature>
<keyword evidence="4 7" id="KW-0808">Transferase</keyword>
<evidence type="ECO:0000256" key="3">
    <source>
        <dbReference type="ARBA" id="ARBA00022605"/>
    </source>
</evidence>
<dbReference type="EMBL" id="DRXH01000176">
    <property type="protein sequence ID" value="HHM44654.1"/>
    <property type="molecule type" value="Genomic_DNA"/>
</dbReference>
<feature type="binding site" evidence="7">
    <location>
        <position position="20"/>
    </location>
    <ligand>
        <name>3-phosphoshikimate</name>
        <dbReference type="ChEBI" id="CHEBI:145989"/>
    </ligand>
</feature>
<feature type="binding site" evidence="7">
    <location>
        <position position="119"/>
    </location>
    <ligand>
        <name>phosphoenolpyruvate</name>
        <dbReference type="ChEBI" id="CHEBI:58702"/>
    </ligand>
</feature>
<dbReference type="PANTHER" id="PTHR21090:SF5">
    <property type="entry name" value="PENTAFUNCTIONAL AROM POLYPEPTIDE"/>
    <property type="match status" value="1"/>
</dbReference>
<dbReference type="GO" id="GO:0008652">
    <property type="term" value="P:amino acid biosynthetic process"/>
    <property type="evidence" value="ECO:0007669"/>
    <property type="project" value="UniProtKB-KW"/>
</dbReference>
<dbReference type="UniPathway" id="UPA00053">
    <property type="reaction ID" value="UER00089"/>
</dbReference>
<dbReference type="Pfam" id="PF00275">
    <property type="entry name" value="EPSP_synthase"/>
    <property type="match status" value="1"/>
</dbReference>
<dbReference type="GO" id="GO:0005737">
    <property type="term" value="C:cytoplasm"/>
    <property type="evidence" value="ECO:0007669"/>
    <property type="project" value="UniProtKB-SubCell"/>
</dbReference>
<evidence type="ECO:0000256" key="4">
    <source>
        <dbReference type="ARBA" id="ARBA00022679"/>
    </source>
</evidence>
<feature type="binding site" evidence="7">
    <location>
        <position position="308"/>
    </location>
    <ligand>
        <name>3-phosphoshikimate</name>
        <dbReference type="ChEBI" id="CHEBI:145989"/>
    </ligand>
</feature>
<feature type="binding site" evidence="7">
    <location>
        <position position="339"/>
    </location>
    <ligand>
        <name>phosphoenolpyruvate</name>
        <dbReference type="ChEBI" id="CHEBI:58702"/>
    </ligand>
</feature>
<feature type="binding site" evidence="7">
    <location>
        <position position="90"/>
    </location>
    <ligand>
        <name>phosphoenolpyruvate</name>
        <dbReference type="ChEBI" id="CHEBI:58702"/>
    </ligand>
</feature>
<dbReference type="InterPro" id="IPR023193">
    <property type="entry name" value="EPSP_synthase_CS"/>
</dbReference>
<accession>A0A7J3VUP0</accession>
<comment type="pathway">
    <text evidence="1">Metabolic intermediate biosynthesis; chorismate biosynthesis; chorismate from D-erythrose 4-phosphate and phosphoenolpyruvate: step 6/7.</text>
</comment>
<comment type="similarity">
    <text evidence="2 7">Belongs to the EPSP synthase family.</text>
</comment>
<dbReference type="GO" id="GO:0003866">
    <property type="term" value="F:3-phosphoshikimate 1-carboxyvinyltransferase activity"/>
    <property type="evidence" value="ECO:0007669"/>
    <property type="project" value="UniProtKB-UniRule"/>
</dbReference>
<evidence type="ECO:0000256" key="2">
    <source>
        <dbReference type="ARBA" id="ARBA00009948"/>
    </source>
</evidence>
<dbReference type="InterPro" id="IPR036968">
    <property type="entry name" value="Enolpyruvate_Tfrase_sf"/>
</dbReference>
<comment type="function">
    <text evidence="7">Catalyzes the transfer of the enolpyruvyl moiety of phosphoenolpyruvate (PEP) to the 5-hydroxyl of shikimate-3-phosphate (S3P) to produce enolpyruvyl shikimate-3-phosphate and inorganic phosphate.</text>
</comment>
<dbReference type="InterPro" id="IPR013792">
    <property type="entry name" value="RNA3'P_cycl/enolpyr_Trfase_a/b"/>
</dbReference>
<dbReference type="CDD" id="cd01556">
    <property type="entry name" value="EPSP_synthase"/>
    <property type="match status" value="1"/>
</dbReference>
<feature type="binding site" evidence="7">
    <location>
        <position position="382"/>
    </location>
    <ligand>
        <name>phosphoenolpyruvate</name>
        <dbReference type="ChEBI" id="CHEBI:58702"/>
    </ligand>
</feature>
<comment type="subunit">
    <text evidence="7">Monomer.</text>
</comment>
<dbReference type="SUPFAM" id="SSF55205">
    <property type="entry name" value="EPT/RTPC-like"/>
    <property type="match status" value="1"/>
</dbReference>
<feature type="binding site" evidence="7">
    <location>
        <position position="21"/>
    </location>
    <ligand>
        <name>3-phosphoshikimate</name>
        <dbReference type="ChEBI" id="CHEBI:145989"/>
    </ligand>
</feature>
<dbReference type="PANTHER" id="PTHR21090">
    <property type="entry name" value="AROM/DEHYDROQUINATE SYNTHASE"/>
    <property type="match status" value="1"/>
</dbReference>
<feature type="binding site" evidence="7">
    <location>
        <position position="193"/>
    </location>
    <ligand>
        <name>3-phosphoshikimate</name>
        <dbReference type="ChEBI" id="CHEBI:145989"/>
    </ligand>
</feature>
<evidence type="ECO:0000256" key="5">
    <source>
        <dbReference type="ARBA" id="ARBA00023141"/>
    </source>
</evidence>
<reference evidence="9" key="1">
    <citation type="journal article" date="2020" name="mSystems">
        <title>Genome- and Community-Level Interaction Insights into Carbon Utilization and Element Cycling Functions of Hydrothermarchaeota in Hydrothermal Sediment.</title>
        <authorList>
            <person name="Zhou Z."/>
            <person name="Liu Y."/>
            <person name="Xu W."/>
            <person name="Pan J."/>
            <person name="Luo Z.H."/>
            <person name="Li M."/>
        </authorList>
    </citation>
    <scope>NUCLEOTIDE SEQUENCE [LARGE SCALE GENOMIC DNA]</scope>
    <source>
        <strain evidence="9">SpSt-1074</strain>
    </source>
</reference>
<keyword evidence="5 7" id="KW-0057">Aromatic amino acid biosynthesis</keyword>
<comment type="subcellular location">
    <subcellularLocation>
        <location evidence="7">Cytoplasm</location>
    </subcellularLocation>
</comment>
<gene>
    <name evidence="7 9" type="primary">aroA</name>
    <name evidence="9" type="ORF">ENM31_05105</name>
</gene>
<comment type="caution">
    <text evidence="9">The sequence shown here is derived from an EMBL/GenBank/DDBJ whole genome shotgun (WGS) entry which is preliminary data.</text>
</comment>
<feature type="binding site" evidence="7">
    <location>
        <position position="335"/>
    </location>
    <ligand>
        <name>3-phosphoshikimate</name>
        <dbReference type="ChEBI" id="CHEBI:145989"/>
    </ligand>
</feature>
<keyword evidence="7" id="KW-0963">Cytoplasm</keyword>
<proteinExistence type="inferred from homology"/>
<feature type="domain" description="Enolpyruvate transferase" evidence="8">
    <location>
        <begin position="5"/>
        <end position="417"/>
    </location>
</feature>
<dbReference type="InterPro" id="IPR001986">
    <property type="entry name" value="Enolpyruvate_Tfrase_dom"/>
</dbReference>